<evidence type="ECO:0000313" key="1">
    <source>
        <dbReference type="EMBL" id="MCE7027291.1"/>
    </source>
</evidence>
<comment type="caution">
    <text evidence="1">The sequence shown here is derived from an EMBL/GenBank/DDBJ whole genome shotgun (WGS) entry which is preliminary data.</text>
</comment>
<reference evidence="1" key="1">
    <citation type="submission" date="2022-01" db="EMBL/GenBank/DDBJ databases">
        <title>Jiella avicenniae sp. nov., a novel endophytic bacterium isolated from bark of Avicennia marina.</title>
        <authorList>
            <person name="Tuo L."/>
        </authorList>
    </citation>
    <scope>NUCLEOTIDE SEQUENCE</scope>
    <source>
        <strain evidence="1">CBK1P-4</strain>
    </source>
</reference>
<dbReference type="RefSeq" id="WP_233717981.1">
    <property type="nucleotide sequence ID" value="NZ_JAJUWU010000004.1"/>
</dbReference>
<dbReference type="AlphaFoldDB" id="A0A9X1P0Z8"/>
<name>A0A9X1P0Z8_9HYPH</name>
<sequence length="52" mass="5812">MHRSRLTAIAMDHVALARVTGRGAVNGEAMRRPQLSMMKTLGIDTPFMMRAR</sequence>
<dbReference type="EMBL" id="JAJUWU010000004">
    <property type="protein sequence ID" value="MCE7027291.1"/>
    <property type="molecule type" value="Genomic_DNA"/>
</dbReference>
<gene>
    <name evidence="1" type="ORF">LZD57_04740</name>
</gene>
<dbReference type="Proteomes" id="UP001139035">
    <property type="component" value="Unassembled WGS sequence"/>
</dbReference>
<protein>
    <submittedName>
        <fullName evidence="1">Uncharacterized protein</fullName>
    </submittedName>
</protein>
<keyword evidence="2" id="KW-1185">Reference proteome</keyword>
<accession>A0A9X1P0Z8</accession>
<organism evidence="1 2">
    <name type="scientific">Jiella avicenniae</name>
    <dbReference type="NCBI Taxonomy" id="2907202"/>
    <lineage>
        <taxon>Bacteria</taxon>
        <taxon>Pseudomonadati</taxon>
        <taxon>Pseudomonadota</taxon>
        <taxon>Alphaproteobacteria</taxon>
        <taxon>Hyphomicrobiales</taxon>
        <taxon>Aurantimonadaceae</taxon>
        <taxon>Jiella</taxon>
    </lineage>
</organism>
<proteinExistence type="predicted"/>
<evidence type="ECO:0000313" key="2">
    <source>
        <dbReference type="Proteomes" id="UP001139035"/>
    </source>
</evidence>